<evidence type="ECO:0000256" key="3">
    <source>
        <dbReference type="ARBA" id="ARBA00006597"/>
    </source>
</evidence>
<feature type="domain" description="4Fe-4S Wbl-type" evidence="13">
    <location>
        <begin position="14"/>
        <end position="71"/>
    </location>
</feature>
<proteinExistence type="inferred from homology"/>
<dbReference type="PROSITE" id="PS51674">
    <property type="entry name" value="4FE4S_WBL"/>
    <property type="match status" value="1"/>
</dbReference>
<evidence type="ECO:0000256" key="7">
    <source>
        <dbReference type="ARBA" id="ARBA00023014"/>
    </source>
</evidence>
<comment type="subcellular location">
    <subcellularLocation>
        <location evidence="2">Cytoplasm</location>
    </subcellularLocation>
</comment>
<feature type="compositionally biased region" description="Low complexity" evidence="12">
    <location>
        <begin position="155"/>
        <end position="166"/>
    </location>
</feature>
<keyword evidence="11" id="KW-0804">Transcription</keyword>
<keyword evidence="5" id="KW-0479">Metal-binding</keyword>
<dbReference type="GO" id="GO:0047134">
    <property type="term" value="F:protein-disulfide reductase [NAD(P)H] activity"/>
    <property type="evidence" value="ECO:0007669"/>
    <property type="project" value="TreeGrafter"/>
</dbReference>
<dbReference type="KEGG" id="fri:FraEuI1c_5820"/>
<accession>E3IX32</accession>
<evidence type="ECO:0000256" key="6">
    <source>
        <dbReference type="ARBA" id="ARBA00023004"/>
    </source>
</evidence>
<dbReference type="GO" id="GO:0005737">
    <property type="term" value="C:cytoplasm"/>
    <property type="evidence" value="ECO:0007669"/>
    <property type="project" value="UniProtKB-SubCell"/>
</dbReference>
<feature type="region of interest" description="Disordered" evidence="12">
    <location>
        <begin position="155"/>
        <end position="208"/>
    </location>
</feature>
<dbReference type="Proteomes" id="UP000002484">
    <property type="component" value="Chromosome"/>
</dbReference>
<evidence type="ECO:0000256" key="9">
    <source>
        <dbReference type="ARBA" id="ARBA00023125"/>
    </source>
</evidence>
<dbReference type="GO" id="GO:0003677">
    <property type="term" value="F:DNA binding"/>
    <property type="evidence" value="ECO:0007669"/>
    <property type="project" value="UniProtKB-KW"/>
</dbReference>
<dbReference type="EMBL" id="CP002299">
    <property type="protein sequence ID" value="ADP83804.1"/>
    <property type="molecule type" value="Genomic_DNA"/>
</dbReference>
<evidence type="ECO:0000256" key="8">
    <source>
        <dbReference type="ARBA" id="ARBA00023015"/>
    </source>
</evidence>
<gene>
    <name evidence="14" type="ordered locus">FraEuI1c_5820</name>
</gene>
<dbReference type="RefSeq" id="WP_013426922.1">
    <property type="nucleotide sequence ID" value="NC_014666.1"/>
</dbReference>
<reference evidence="14 15" key="1">
    <citation type="submission" date="2010-10" db="EMBL/GenBank/DDBJ databases">
        <title>Complete sequence of Frankia sp. EuI1c.</title>
        <authorList>
            <consortium name="US DOE Joint Genome Institute"/>
            <person name="Lucas S."/>
            <person name="Copeland A."/>
            <person name="Lapidus A."/>
            <person name="Cheng J.-F."/>
            <person name="Bruce D."/>
            <person name="Goodwin L."/>
            <person name="Pitluck S."/>
            <person name="Chertkov O."/>
            <person name="Detter J.C."/>
            <person name="Han C."/>
            <person name="Tapia R."/>
            <person name="Land M."/>
            <person name="Hauser L."/>
            <person name="Jeffries C."/>
            <person name="Kyrpides N."/>
            <person name="Ivanova N."/>
            <person name="Mikhailova N."/>
            <person name="Beauchemin N."/>
            <person name="Sen A."/>
            <person name="Sur S.A."/>
            <person name="Gtari M."/>
            <person name="Wall L."/>
            <person name="Tisa L."/>
            <person name="Woyke T."/>
        </authorList>
    </citation>
    <scope>NUCLEOTIDE SEQUENCE [LARGE SCALE GENOMIC DNA]</scope>
    <source>
        <strain evidence="15">DSM 45817 / CECT 9037 / EuI1c</strain>
    </source>
</reference>
<evidence type="ECO:0000256" key="10">
    <source>
        <dbReference type="ARBA" id="ARBA00023157"/>
    </source>
</evidence>
<keyword evidence="10" id="KW-1015">Disulfide bond</keyword>
<dbReference type="GO" id="GO:0045454">
    <property type="term" value="P:cell redox homeostasis"/>
    <property type="evidence" value="ECO:0007669"/>
    <property type="project" value="TreeGrafter"/>
</dbReference>
<evidence type="ECO:0000259" key="13">
    <source>
        <dbReference type="PROSITE" id="PS51674"/>
    </source>
</evidence>
<dbReference type="HOGENOM" id="CLU_1382356_0_0_11"/>
<evidence type="ECO:0000256" key="5">
    <source>
        <dbReference type="ARBA" id="ARBA00022723"/>
    </source>
</evidence>
<dbReference type="STRING" id="298654.FraEuI1c_5820"/>
<evidence type="ECO:0000256" key="12">
    <source>
        <dbReference type="SAM" id="MobiDB-lite"/>
    </source>
</evidence>
<dbReference type="GO" id="GO:0051539">
    <property type="term" value="F:4 iron, 4 sulfur cluster binding"/>
    <property type="evidence" value="ECO:0007669"/>
    <property type="project" value="UniProtKB-KW"/>
</dbReference>
<keyword evidence="7" id="KW-0411">Iron-sulfur</keyword>
<comment type="similarity">
    <text evidence="3">Belongs to the WhiB family.</text>
</comment>
<dbReference type="InterPro" id="IPR034768">
    <property type="entry name" value="4FE4S_WBL"/>
</dbReference>
<keyword evidence="4" id="KW-0004">4Fe-4S</keyword>
<dbReference type="InterPro" id="IPR003482">
    <property type="entry name" value="Whib"/>
</dbReference>
<feature type="compositionally biased region" description="Pro residues" evidence="12">
    <location>
        <begin position="190"/>
        <end position="200"/>
    </location>
</feature>
<dbReference type="GO" id="GO:0045892">
    <property type="term" value="P:negative regulation of DNA-templated transcription"/>
    <property type="evidence" value="ECO:0007669"/>
    <property type="project" value="TreeGrafter"/>
</dbReference>
<evidence type="ECO:0000256" key="11">
    <source>
        <dbReference type="ARBA" id="ARBA00023163"/>
    </source>
</evidence>
<name>E3IX32_PSEI1</name>
<protein>
    <submittedName>
        <fullName evidence="14">Transcription factor WhiB</fullName>
    </submittedName>
</protein>
<keyword evidence="6" id="KW-0408">Iron</keyword>
<sequence>MSTALSPHWQHRAACRTADPDLFTADHRHPGRARTICASCPVRRDCLADELSSGLHPGGIRAGIGEDDLELLARTITVYRAMVADWHLSLTELAGRREAVGKLDATRALRTLAAAVAESADTTVALALSTAANAPAGEMAAAQKAHRTTLGRLAAAERAAGESGASPDMARWRLRLETRASEAAQTATPTPSPSPAPVPAGPSLAGAA</sequence>
<keyword evidence="15" id="KW-1185">Reference proteome</keyword>
<feature type="compositionally biased region" description="Basic and acidic residues" evidence="12">
    <location>
        <begin position="170"/>
        <end position="180"/>
    </location>
</feature>
<dbReference type="AlphaFoldDB" id="E3IX32"/>
<comment type="cofactor">
    <cofactor evidence="1">
        <name>[4Fe-4S] cluster</name>
        <dbReference type="ChEBI" id="CHEBI:49883"/>
    </cofactor>
</comment>
<organism evidence="14 15">
    <name type="scientific">Pseudofrankia inefficax (strain DSM 45817 / CECT 9037 / DDB 130130 / EuI1c)</name>
    <name type="common">Frankia inefficax</name>
    <dbReference type="NCBI Taxonomy" id="298654"/>
    <lineage>
        <taxon>Bacteria</taxon>
        <taxon>Bacillati</taxon>
        <taxon>Actinomycetota</taxon>
        <taxon>Actinomycetes</taxon>
        <taxon>Frankiales</taxon>
        <taxon>Frankiaceae</taxon>
        <taxon>Pseudofrankia</taxon>
    </lineage>
</organism>
<evidence type="ECO:0000313" key="14">
    <source>
        <dbReference type="EMBL" id="ADP83804.1"/>
    </source>
</evidence>
<evidence type="ECO:0000256" key="4">
    <source>
        <dbReference type="ARBA" id="ARBA00022485"/>
    </source>
</evidence>
<evidence type="ECO:0000313" key="15">
    <source>
        <dbReference type="Proteomes" id="UP000002484"/>
    </source>
</evidence>
<evidence type="ECO:0000256" key="2">
    <source>
        <dbReference type="ARBA" id="ARBA00004496"/>
    </source>
</evidence>
<dbReference type="GO" id="GO:0046872">
    <property type="term" value="F:metal ion binding"/>
    <property type="evidence" value="ECO:0007669"/>
    <property type="project" value="UniProtKB-KW"/>
</dbReference>
<evidence type="ECO:0000256" key="1">
    <source>
        <dbReference type="ARBA" id="ARBA00001966"/>
    </source>
</evidence>
<dbReference type="Pfam" id="PF02467">
    <property type="entry name" value="Whib"/>
    <property type="match status" value="1"/>
</dbReference>
<dbReference type="PANTHER" id="PTHR38839">
    <property type="entry name" value="TRANSCRIPTIONAL REGULATOR WHID-RELATED"/>
    <property type="match status" value="1"/>
</dbReference>
<keyword evidence="8" id="KW-0805">Transcription regulation</keyword>
<keyword evidence="9" id="KW-0238">DNA-binding</keyword>
<dbReference type="InParanoid" id="E3IX32"/>